<dbReference type="GO" id="GO:0016757">
    <property type="term" value="F:glycosyltransferase activity"/>
    <property type="evidence" value="ECO:0007669"/>
    <property type="project" value="UniProtKB-KW"/>
</dbReference>
<feature type="domain" description="Glycosyltransferase 61 catalytic" evidence="5">
    <location>
        <begin position="192"/>
        <end position="403"/>
    </location>
</feature>
<evidence type="ECO:0000256" key="3">
    <source>
        <dbReference type="ARBA" id="ARBA00023180"/>
    </source>
</evidence>
<dbReference type="PANTHER" id="PTHR20961">
    <property type="entry name" value="GLYCOSYLTRANSFERASE"/>
    <property type="match status" value="1"/>
</dbReference>
<dbReference type="Pfam" id="PF04577">
    <property type="entry name" value="Glyco_transf_61"/>
    <property type="match status" value="1"/>
</dbReference>
<dbReference type="Proteomes" id="UP000274822">
    <property type="component" value="Unassembled WGS sequence"/>
</dbReference>
<keyword evidence="4" id="KW-0472">Membrane</keyword>
<dbReference type="AlphaFoldDB" id="A0A433QJ34"/>
<evidence type="ECO:0000313" key="7">
    <source>
        <dbReference type="Proteomes" id="UP000274822"/>
    </source>
</evidence>
<keyword evidence="2" id="KW-0808">Transferase</keyword>
<dbReference type="InterPro" id="IPR049625">
    <property type="entry name" value="Glyco_transf_61_cat"/>
</dbReference>
<organism evidence="6 7">
    <name type="scientific">Jimgerdemannia flammicorona</name>
    <dbReference type="NCBI Taxonomy" id="994334"/>
    <lineage>
        <taxon>Eukaryota</taxon>
        <taxon>Fungi</taxon>
        <taxon>Fungi incertae sedis</taxon>
        <taxon>Mucoromycota</taxon>
        <taxon>Mucoromycotina</taxon>
        <taxon>Endogonomycetes</taxon>
        <taxon>Endogonales</taxon>
        <taxon>Endogonaceae</taxon>
        <taxon>Jimgerdemannia</taxon>
    </lineage>
</organism>
<dbReference type="InterPro" id="IPR007657">
    <property type="entry name" value="Glycosyltransferase_61"/>
</dbReference>
<reference evidence="6 7" key="1">
    <citation type="journal article" date="2018" name="New Phytol.">
        <title>Phylogenomics of Endogonaceae and evolution of mycorrhizas within Mucoromycota.</title>
        <authorList>
            <person name="Chang Y."/>
            <person name="Desiro A."/>
            <person name="Na H."/>
            <person name="Sandor L."/>
            <person name="Lipzen A."/>
            <person name="Clum A."/>
            <person name="Barry K."/>
            <person name="Grigoriev I.V."/>
            <person name="Martin F.M."/>
            <person name="Stajich J.E."/>
            <person name="Smith M.E."/>
            <person name="Bonito G."/>
            <person name="Spatafora J.W."/>
        </authorList>
    </citation>
    <scope>NUCLEOTIDE SEQUENCE [LARGE SCALE GENOMIC DNA]</scope>
    <source>
        <strain evidence="6 7">AD002</strain>
    </source>
</reference>
<proteinExistence type="predicted"/>
<evidence type="ECO:0000313" key="6">
    <source>
        <dbReference type="EMBL" id="RUS29815.1"/>
    </source>
</evidence>
<sequence>MPPPTTAQIKKDDNLISQPPPPSLLRFLDFVLARHVLAAFILFFVITLAYFVLYTYRDDDTGLDLPWQQLDRITFVHEGLWGSENIEPLTSSWNCSYMAASGVEVDDSAPRNKRSRVCEFRNFCIDRDRGGYIILNGTKKVFPPSVNIMAVDTESDIYWSPRVFLQSSSSYYGYINETVFVYGLYSPYHLSHWLFNGLIPLWSTMQQYGATKDSWLFRPDSWDGHTKPSTFDMSFLSETGRDIVFDPFYMTSAFQIMAPKSNVPICFARGVVGLSDRCVHAYCEESFRRNDISTLRSRFLSHYAADIAQFDRQHASAGNRSSSQHRDPIIALLNRSGSRNIPNLHLLAERLRRAGYTVQDLNLDHGLTLAQAVHLFRNTSILVASHGNALGNAIFMPSSSAVISVNARFSEGDPWFQLPMLQLGQRFYSWECPDSSCVVPNEHLAASCFEWHDLSEKQLRAAVSSHDVLEKFTRLDAPVNSYIDPSAPSQVAQRLRDAWWCYVKDVPRGINVDKFFGMIEKIVKDMGYVEKEINVGDGIEIERLYDEELDVRKGGFSGICRAGKCCGPTCMDGMEKYVFGKGALWGDGMGKGGGPADKSWKLEEGLLYVLKKNC</sequence>
<evidence type="ECO:0000259" key="5">
    <source>
        <dbReference type="Pfam" id="PF04577"/>
    </source>
</evidence>
<evidence type="ECO:0000256" key="4">
    <source>
        <dbReference type="SAM" id="Phobius"/>
    </source>
</evidence>
<keyword evidence="7" id="KW-1185">Reference proteome</keyword>
<comment type="caution">
    <text evidence="6">The sequence shown here is derived from an EMBL/GenBank/DDBJ whole genome shotgun (WGS) entry which is preliminary data.</text>
</comment>
<evidence type="ECO:0000256" key="2">
    <source>
        <dbReference type="ARBA" id="ARBA00022679"/>
    </source>
</evidence>
<feature type="transmembrane region" description="Helical" evidence="4">
    <location>
        <begin position="36"/>
        <end position="56"/>
    </location>
</feature>
<accession>A0A433QJ34</accession>
<evidence type="ECO:0000256" key="1">
    <source>
        <dbReference type="ARBA" id="ARBA00022676"/>
    </source>
</evidence>
<keyword evidence="3" id="KW-0325">Glycoprotein</keyword>
<keyword evidence="4" id="KW-1133">Transmembrane helix</keyword>
<keyword evidence="4" id="KW-0812">Transmembrane</keyword>
<keyword evidence="1" id="KW-0328">Glycosyltransferase</keyword>
<gene>
    <name evidence="6" type="ORF">BC938DRAFT_480202</name>
</gene>
<protein>
    <recommendedName>
        <fullName evidence="5">Glycosyltransferase 61 catalytic domain-containing protein</fullName>
    </recommendedName>
</protein>
<name>A0A433QJ34_9FUNG</name>
<dbReference type="EMBL" id="RBNJ01004649">
    <property type="protein sequence ID" value="RUS29815.1"/>
    <property type="molecule type" value="Genomic_DNA"/>
</dbReference>